<evidence type="ECO:0000256" key="1">
    <source>
        <dbReference type="SAM" id="MobiDB-lite"/>
    </source>
</evidence>
<name>A0A0S7EKG7_9TELE</name>
<dbReference type="Gene3D" id="1.10.510.10">
    <property type="entry name" value="Transferase(Phosphotransferase) domain 1"/>
    <property type="match status" value="1"/>
</dbReference>
<feature type="non-terminal residue" evidence="2">
    <location>
        <position position="239"/>
    </location>
</feature>
<dbReference type="EMBL" id="GBYX01476673">
    <property type="protein sequence ID" value="JAO05004.1"/>
    <property type="molecule type" value="Transcribed_RNA"/>
</dbReference>
<feature type="compositionally biased region" description="Low complexity" evidence="1">
    <location>
        <begin position="187"/>
        <end position="196"/>
    </location>
</feature>
<evidence type="ECO:0000313" key="2">
    <source>
        <dbReference type="EMBL" id="JAO05004.1"/>
    </source>
</evidence>
<feature type="region of interest" description="Disordered" evidence="1">
    <location>
        <begin position="70"/>
        <end position="206"/>
    </location>
</feature>
<reference evidence="2" key="1">
    <citation type="submission" date="2014-12" db="EMBL/GenBank/DDBJ databases">
        <title>Parallel Evolution in Life History Adaptation Evident in the Tissue-Specific Poeciliopsis prolifica transcriptome.</title>
        <authorList>
            <person name="Jue N.K."/>
            <person name="Foley R.J."/>
            <person name="Obergfell C."/>
            <person name="Reznick D.N."/>
            <person name="O'Neill R.J."/>
            <person name="O'Neill M.J."/>
        </authorList>
    </citation>
    <scope>NUCLEOTIDE SEQUENCE</scope>
</reference>
<protein>
    <submittedName>
        <fullName evidence="2">HIPK1</fullName>
    </submittedName>
</protein>
<organism evidence="2">
    <name type="scientific">Poeciliopsis prolifica</name>
    <name type="common">blackstripe livebearer</name>
    <dbReference type="NCBI Taxonomy" id="188132"/>
    <lineage>
        <taxon>Eukaryota</taxon>
        <taxon>Metazoa</taxon>
        <taxon>Chordata</taxon>
        <taxon>Craniata</taxon>
        <taxon>Vertebrata</taxon>
        <taxon>Euteleostomi</taxon>
        <taxon>Actinopterygii</taxon>
        <taxon>Neopterygii</taxon>
        <taxon>Teleostei</taxon>
        <taxon>Neoteleostei</taxon>
        <taxon>Acanthomorphata</taxon>
        <taxon>Ovalentaria</taxon>
        <taxon>Atherinomorphae</taxon>
        <taxon>Cyprinodontiformes</taxon>
        <taxon>Poeciliidae</taxon>
        <taxon>Poeciliinae</taxon>
        <taxon>Poeciliopsis</taxon>
    </lineage>
</organism>
<feature type="compositionally biased region" description="Polar residues" evidence="1">
    <location>
        <begin position="78"/>
        <end position="93"/>
    </location>
</feature>
<proteinExistence type="predicted"/>
<gene>
    <name evidence="2" type="primary">HIPK1</name>
</gene>
<sequence length="239" mass="25848">KKRPEPKDPLEKKDLLSFIDLLKKMLDMNPSRRIAPLKALNHDFITMAHLPAGSSSRYVIASQMKMVKVEEEESEVENSTSAGPSLPQENVDSTPHVDANKDSAKKAAEQKQAAPGLGPTVIKGLVKPGWRAAGMNPNDHKTGPSASSSRHTTVPPATVRKNRNKSNNCKPGKPGPERFHHFSCTKSSSSAEISASQTGDDPTAAEVDSEAMLQKIFEGFRLKKEATSKSPLPTDSCDP</sequence>
<feature type="compositionally biased region" description="Basic and acidic residues" evidence="1">
    <location>
        <begin position="98"/>
        <end position="109"/>
    </location>
</feature>
<accession>A0A0S7EKG7</accession>
<feature type="non-terminal residue" evidence="2">
    <location>
        <position position="1"/>
    </location>
</feature>
<dbReference type="AlphaFoldDB" id="A0A0S7EKG7"/>